<dbReference type="RefSeq" id="WP_253856318.1">
    <property type="nucleotide sequence ID" value="NZ_BAAALM010000005.1"/>
</dbReference>
<evidence type="ECO:0000313" key="2">
    <source>
        <dbReference type="EMBL" id="GAA1197955.1"/>
    </source>
</evidence>
<feature type="region of interest" description="Disordered" evidence="1">
    <location>
        <begin position="131"/>
        <end position="161"/>
    </location>
</feature>
<evidence type="ECO:0000313" key="3">
    <source>
        <dbReference type="Proteomes" id="UP001500467"/>
    </source>
</evidence>
<dbReference type="EMBL" id="BAAALM010000005">
    <property type="protein sequence ID" value="GAA1197955.1"/>
    <property type="molecule type" value="Genomic_DNA"/>
</dbReference>
<keyword evidence="3" id="KW-1185">Reference proteome</keyword>
<sequence>MMSIPHTPGVGTPVPATSVPLPNVRPRVTTEPLPTGHVDGAWWPCSRDLAAELPELLDALGSQWGPWERVTYNLTMWEPVARGRLVVDGHRIRAEGFHSQRPETVTVIGDHGRCRLTLLVVPPEAFPASARASLADASQRGDPAEMAMSTQRRELDGGRVR</sequence>
<accession>A0ABN1V7M0</accession>
<protein>
    <submittedName>
        <fullName evidence="2">DUF5994 family protein</fullName>
    </submittedName>
</protein>
<organism evidence="2 3">
    <name type="scientific">Prauserella alba</name>
    <dbReference type="NCBI Taxonomy" id="176898"/>
    <lineage>
        <taxon>Bacteria</taxon>
        <taxon>Bacillati</taxon>
        <taxon>Actinomycetota</taxon>
        <taxon>Actinomycetes</taxon>
        <taxon>Pseudonocardiales</taxon>
        <taxon>Pseudonocardiaceae</taxon>
        <taxon>Prauserella</taxon>
    </lineage>
</organism>
<proteinExistence type="predicted"/>
<reference evidence="2 3" key="1">
    <citation type="journal article" date="2019" name="Int. J. Syst. Evol. Microbiol.">
        <title>The Global Catalogue of Microorganisms (GCM) 10K type strain sequencing project: providing services to taxonomists for standard genome sequencing and annotation.</title>
        <authorList>
            <consortium name="The Broad Institute Genomics Platform"/>
            <consortium name="The Broad Institute Genome Sequencing Center for Infectious Disease"/>
            <person name="Wu L."/>
            <person name="Ma J."/>
        </authorList>
    </citation>
    <scope>NUCLEOTIDE SEQUENCE [LARGE SCALE GENOMIC DNA]</scope>
    <source>
        <strain evidence="2 3">JCM 13022</strain>
    </source>
</reference>
<feature type="region of interest" description="Disordered" evidence="1">
    <location>
        <begin position="1"/>
        <end position="32"/>
    </location>
</feature>
<dbReference type="Proteomes" id="UP001500467">
    <property type="component" value="Unassembled WGS sequence"/>
</dbReference>
<comment type="caution">
    <text evidence="2">The sequence shown here is derived from an EMBL/GenBank/DDBJ whole genome shotgun (WGS) entry which is preliminary data.</text>
</comment>
<dbReference type="Pfam" id="PF19457">
    <property type="entry name" value="DUF5994"/>
    <property type="match status" value="1"/>
</dbReference>
<gene>
    <name evidence="2" type="ORF">GCM10009675_11760</name>
</gene>
<name>A0ABN1V7M0_9PSEU</name>
<feature type="compositionally biased region" description="Basic and acidic residues" evidence="1">
    <location>
        <begin position="151"/>
        <end position="161"/>
    </location>
</feature>
<dbReference type="InterPro" id="IPR046036">
    <property type="entry name" value="DUF5994"/>
</dbReference>
<evidence type="ECO:0000256" key="1">
    <source>
        <dbReference type="SAM" id="MobiDB-lite"/>
    </source>
</evidence>